<evidence type="ECO:0000256" key="2">
    <source>
        <dbReference type="ARBA" id="ARBA00004531"/>
    </source>
</evidence>
<keyword evidence="7" id="KW-1043">Host membrane</keyword>
<dbReference type="Gene3D" id="1.10.287.210">
    <property type="match status" value="1"/>
</dbReference>
<evidence type="ECO:0000256" key="9">
    <source>
        <dbReference type="ARBA" id="ARBA00023136"/>
    </source>
</evidence>
<keyword evidence="4" id="KW-1032">Host cell membrane</keyword>
<keyword evidence="5" id="KW-0945">Host-virus interaction</keyword>
<organism evidence="14 15">
    <name type="scientific">Takifugu flavidus</name>
    <name type="common">sansaifugu</name>
    <dbReference type="NCBI Taxonomy" id="433684"/>
    <lineage>
        <taxon>Eukaryota</taxon>
        <taxon>Metazoa</taxon>
        <taxon>Chordata</taxon>
        <taxon>Craniata</taxon>
        <taxon>Vertebrata</taxon>
        <taxon>Euteleostomi</taxon>
        <taxon>Actinopterygii</taxon>
        <taxon>Neopterygii</taxon>
        <taxon>Teleostei</taxon>
        <taxon>Neoteleostei</taxon>
        <taxon>Acanthomorphata</taxon>
        <taxon>Eupercaria</taxon>
        <taxon>Tetraodontiformes</taxon>
        <taxon>Tetradontoidea</taxon>
        <taxon>Tetraodontidae</taxon>
        <taxon>Takifugu</taxon>
    </lineage>
</organism>
<protein>
    <submittedName>
        <fullName evidence="14">Uncharacterized protein</fullName>
    </submittedName>
</protein>
<dbReference type="PANTHER" id="PTHR10424">
    <property type="entry name" value="VIRAL ENVELOPE PROTEIN"/>
    <property type="match status" value="1"/>
</dbReference>
<evidence type="ECO:0000256" key="6">
    <source>
        <dbReference type="ARBA" id="ARBA00022692"/>
    </source>
</evidence>
<evidence type="ECO:0000256" key="5">
    <source>
        <dbReference type="ARBA" id="ARBA00022581"/>
    </source>
</evidence>
<dbReference type="EMBL" id="RHFK02000017">
    <property type="protein sequence ID" value="TWW62344.1"/>
    <property type="molecule type" value="Genomic_DNA"/>
</dbReference>
<keyword evidence="9" id="KW-0472">Membrane</keyword>
<evidence type="ECO:0000256" key="4">
    <source>
        <dbReference type="ARBA" id="ARBA00022511"/>
    </source>
</evidence>
<keyword evidence="12" id="KW-0325">Glycoprotein</keyword>
<dbReference type="Proteomes" id="UP000324091">
    <property type="component" value="Chromosome 4"/>
</dbReference>
<evidence type="ECO:0000256" key="8">
    <source>
        <dbReference type="ARBA" id="ARBA00022989"/>
    </source>
</evidence>
<evidence type="ECO:0000256" key="13">
    <source>
        <dbReference type="ARBA" id="ARBA00023288"/>
    </source>
</evidence>
<accession>A0A5C6N4F4</accession>
<comment type="subcellular location">
    <subcellularLocation>
        <location evidence="1">Host cell membrane</location>
        <topology evidence="1">Single-pass type I membrane protein</topology>
    </subcellularLocation>
    <subcellularLocation>
        <location evidence="2">Host endomembrane system</location>
        <topology evidence="2">Peripheral membrane protein</topology>
    </subcellularLocation>
    <subcellularLocation>
        <location evidence="3">Virion membrane</location>
        <topology evidence="3">Single-pass type I membrane protein</topology>
    </subcellularLocation>
</comment>
<name>A0A5C6N4F4_9TELE</name>
<keyword evidence="11" id="KW-1015">Disulfide bond</keyword>
<evidence type="ECO:0000256" key="10">
    <source>
        <dbReference type="ARBA" id="ARBA00023139"/>
    </source>
</evidence>
<keyword evidence="10" id="KW-0564">Palmitate</keyword>
<dbReference type="PANTHER" id="PTHR10424:SF81">
    <property type="entry name" value="ERVV2 PROTEIN"/>
    <property type="match status" value="1"/>
</dbReference>
<comment type="caution">
    <text evidence="14">The sequence shown here is derived from an EMBL/GenBank/DDBJ whole genome shotgun (WGS) entry which is preliminary data.</text>
</comment>
<keyword evidence="6" id="KW-0812">Transmembrane</keyword>
<evidence type="ECO:0000256" key="3">
    <source>
        <dbReference type="ARBA" id="ARBA00004563"/>
    </source>
</evidence>
<evidence type="ECO:0000256" key="11">
    <source>
        <dbReference type="ARBA" id="ARBA00023157"/>
    </source>
</evidence>
<evidence type="ECO:0000313" key="15">
    <source>
        <dbReference type="Proteomes" id="UP000324091"/>
    </source>
</evidence>
<evidence type="ECO:0000256" key="12">
    <source>
        <dbReference type="ARBA" id="ARBA00023180"/>
    </source>
</evidence>
<evidence type="ECO:0000256" key="7">
    <source>
        <dbReference type="ARBA" id="ARBA00022870"/>
    </source>
</evidence>
<dbReference type="SUPFAM" id="SSF58069">
    <property type="entry name" value="Virus ectodomain"/>
    <property type="match status" value="1"/>
</dbReference>
<evidence type="ECO:0000256" key="1">
    <source>
        <dbReference type="ARBA" id="ARBA00004402"/>
    </source>
</evidence>
<keyword evidence="13" id="KW-0449">Lipoprotein</keyword>
<keyword evidence="8" id="KW-1133">Transmembrane helix</keyword>
<dbReference type="AlphaFoldDB" id="A0A5C6N4F4"/>
<sequence length="120" mass="13564">MTGSVGQCFVHIGLSRGTNFTLKLLDGTWFTRSNCTKEPLRTMAGKANRFRFPVLGVKEEMTALRLMTMQNRMALDLITAPQGGVCAMVEEGFLLDNDEEESEEEWTNVMQDVNEMFEMS</sequence>
<gene>
    <name evidence="14" type="ORF">D4764_04G0009910</name>
</gene>
<keyword evidence="15" id="KW-1185">Reference proteome</keyword>
<reference evidence="14 15" key="1">
    <citation type="submission" date="2019-04" db="EMBL/GenBank/DDBJ databases">
        <title>Chromosome genome assembly for Takifugu flavidus.</title>
        <authorList>
            <person name="Xiao S."/>
        </authorList>
    </citation>
    <scope>NUCLEOTIDE SEQUENCE [LARGE SCALE GENOMIC DNA]</scope>
    <source>
        <strain evidence="14">HTHZ2018</strain>
        <tissue evidence="14">Muscle</tissue>
    </source>
</reference>
<proteinExistence type="predicted"/>
<evidence type="ECO:0000313" key="14">
    <source>
        <dbReference type="EMBL" id="TWW62344.1"/>
    </source>
</evidence>
<dbReference type="InterPro" id="IPR018154">
    <property type="entry name" value="TLV/ENV_coat_polyprotein"/>
</dbReference>